<dbReference type="Proteomes" id="UP000695007">
    <property type="component" value="Unplaced"/>
</dbReference>
<keyword evidence="7" id="KW-1185">Reference proteome</keyword>
<evidence type="ECO:0000313" key="7">
    <source>
        <dbReference type="Proteomes" id="UP000695007"/>
    </source>
</evidence>
<feature type="transmembrane region" description="Helical" evidence="5">
    <location>
        <begin position="590"/>
        <end position="617"/>
    </location>
</feature>
<keyword evidence="5" id="KW-0812">Transmembrane</keyword>
<dbReference type="SUPFAM" id="SSF48726">
    <property type="entry name" value="Immunoglobulin"/>
    <property type="match status" value="1"/>
</dbReference>
<dbReference type="SMART" id="SM00369">
    <property type="entry name" value="LRR_TYP"/>
    <property type="match status" value="11"/>
</dbReference>
<dbReference type="InterPro" id="IPR000483">
    <property type="entry name" value="Cys-rich_flank_reg_C"/>
</dbReference>
<dbReference type="AlphaFoldDB" id="A0AAJ6YC61"/>
<keyword evidence="5" id="KW-1133">Transmembrane helix</keyword>
<dbReference type="FunFam" id="3.80.10.10:FF:001164">
    <property type="entry name" value="GH01279p"/>
    <property type="match status" value="1"/>
</dbReference>
<dbReference type="InterPro" id="IPR003591">
    <property type="entry name" value="Leu-rich_rpt_typical-subtyp"/>
</dbReference>
<evidence type="ECO:0000256" key="3">
    <source>
        <dbReference type="ARBA" id="ARBA00022737"/>
    </source>
</evidence>
<feature type="transmembrane region" description="Helical" evidence="5">
    <location>
        <begin position="558"/>
        <end position="578"/>
    </location>
</feature>
<gene>
    <name evidence="8" type="primary">LOC105359825</name>
</gene>
<dbReference type="Gene3D" id="3.80.10.10">
    <property type="entry name" value="Ribonuclease Inhibitor"/>
    <property type="match status" value="2"/>
</dbReference>
<organism evidence="7 8">
    <name type="scientific">Ceratosolen solmsi marchali</name>
    <dbReference type="NCBI Taxonomy" id="326594"/>
    <lineage>
        <taxon>Eukaryota</taxon>
        <taxon>Metazoa</taxon>
        <taxon>Ecdysozoa</taxon>
        <taxon>Arthropoda</taxon>
        <taxon>Hexapoda</taxon>
        <taxon>Insecta</taxon>
        <taxon>Pterygota</taxon>
        <taxon>Neoptera</taxon>
        <taxon>Endopterygota</taxon>
        <taxon>Hymenoptera</taxon>
        <taxon>Apocrita</taxon>
        <taxon>Proctotrupomorpha</taxon>
        <taxon>Chalcidoidea</taxon>
        <taxon>Agaonidae</taxon>
        <taxon>Agaoninae</taxon>
        <taxon>Ceratosolen</taxon>
    </lineage>
</organism>
<dbReference type="SMART" id="SM00082">
    <property type="entry name" value="LRRCT"/>
    <property type="match status" value="1"/>
</dbReference>
<keyword evidence="3" id="KW-0677">Repeat</keyword>
<keyword evidence="1" id="KW-0433">Leucine-rich repeat</keyword>
<dbReference type="InterPro" id="IPR013783">
    <property type="entry name" value="Ig-like_fold"/>
</dbReference>
<dbReference type="RefSeq" id="XP_011494833.1">
    <property type="nucleotide sequence ID" value="XM_011496531.1"/>
</dbReference>
<dbReference type="InterPro" id="IPR001611">
    <property type="entry name" value="Leu-rich_rpt"/>
</dbReference>
<evidence type="ECO:0000313" key="8">
    <source>
        <dbReference type="RefSeq" id="XP_011494833.1"/>
    </source>
</evidence>
<dbReference type="Gene3D" id="2.60.40.10">
    <property type="entry name" value="Immunoglobulins"/>
    <property type="match status" value="1"/>
</dbReference>
<dbReference type="SUPFAM" id="SSF52058">
    <property type="entry name" value="L domain-like"/>
    <property type="match status" value="1"/>
</dbReference>
<evidence type="ECO:0000256" key="5">
    <source>
        <dbReference type="SAM" id="Phobius"/>
    </source>
</evidence>
<feature type="domain" description="Ig-like" evidence="6">
    <location>
        <begin position="465"/>
        <end position="579"/>
    </location>
</feature>
<dbReference type="PANTHER" id="PTHR24366:SF168">
    <property type="entry name" value="GH22922P-RELATED"/>
    <property type="match status" value="1"/>
</dbReference>
<sequence length="945" mass="106351">MFTGQRSRILEPELGTCHIVSGSDSIFKVLGMRVARWPAALHLYLVILVAVVDRSCVGGSATCPRNCNCDDGTTRLHCQGRDYSGLELQSELLELALHDVPVAELSGAVLGICTRLRHLTWTASGIERLRPRSFLANSQLESLNLGDNRISKLPAEAFIGLTELRLLNLSGNALTSLPRDLLQSLEALEMLFLTDNSISVLHFQAFEAARRLMRLDLTGNLLVSLPDHSFRPNRALRELTLASNRLTKIPSQLFSGLTGLRVLELTDNEIDILPRGLFAELSKLERLDLGGNPLSRDGRPSTTALAGLSSLQWLSLSGSRIDSLPPGLWTSTPGLKVLRLAGTRLESLEDGDFAHLRELQSLELGNGLLREIGPRVFEDTPALRQLSLRDNDLTFLPASLARLKHLDQLQLQGNPWACDCRMFWFVRWTEKQLHRAAFDSGLRCGHEAASVDTIQALRYLNCTPPSVSRVSPMEKWRIRSEALLDCEFMGNPLPSVTWLTPGQRVFHWNPDPSFPDAFARHARTHELGDWKIHEPNDDRIKLLENGSLYISQLHREDVGVYECFAVNPIANMTAYVTLRMDPVTYRTIKLVSIAVGAASAAGFLLLTLFVQLMRYLFVRCGCQKWCLCCRHVGVTPRAKQIYQMLDNIENYKSQQLERLRENYTQQVHRIKYNCAQQVEWIRDSYEGQMRHIRDIRDYGTSHLTTLRDQYYDQVKRVRDYSTSQLNWVRENYVFQRNKIRKFSAHQVLRLRESYKYQQQTLNKVLENLPSLYLDNCRSGSCGRSDSAVFDPKDLVDGTSTNNVDTYFKAKIDDMVAAYTSSLDDINSEYYTPTELSSNSPRATGAPNAFMHLEGVQVINYIDDRPPPPRPLITMVRPGCLQMGPAFLQKIDEFGSSSTVASTSDQPVFRGVSAETLAGDTRGTPEILGLLVPSASLPELPRETSL</sequence>
<reference evidence="8" key="1">
    <citation type="submission" date="2025-08" db="UniProtKB">
        <authorList>
            <consortium name="RefSeq"/>
        </authorList>
    </citation>
    <scope>IDENTIFICATION</scope>
</reference>
<dbReference type="GO" id="GO:0071944">
    <property type="term" value="C:cell periphery"/>
    <property type="evidence" value="ECO:0007669"/>
    <property type="project" value="UniProtKB-ARBA"/>
</dbReference>
<keyword evidence="5" id="KW-0472">Membrane</keyword>
<evidence type="ECO:0000259" key="6">
    <source>
        <dbReference type="PROSITE" id="PS50835"/>
    </source>
</evidence>
<keyword evidence="2" id="KW-0732">Signal</keyword>
<dbReference type="InterPro" id="IPR007110">
    <property type="entry name" value="Ig-like_dom"/>
</dbReference>
<evidence type="ECO:0000256" key="4">
    <source>
        <dbReference type="ARBA" id="ARBA00023157"/>
    </source>
</evidence>
<dbReference type="Pfam" id="PF13855">
    <property type="entry name" value="LRR_8"/>
    <property type="match status" value="3"/>
</dbReference>
<name>A0AAJ6YC61_9HYME</name>
<proteinExistence type="predicted"/>
<dbReference type="PROSITE" id="PS51450">
    <property type="entry name" value="LRR"/>
    <property type="match status" value="3"/>
</dbReference>
<evidence type="ECO:0000256" key="2">
    <source>
        <dbReference type="ARBA" id="ARBA00022729"/>
    </source>
</evidence>
<dbReference type="Pfam" id="PF13927">
    <property type="entry name" value="Ig_3"/>
    <property type="match status" value="1"/>
</dbReference>
<evidence type="ECO:0000256" key="1">
    <source>
        <dbReference type="ARBA" id="ARBA00022614"/>
    </source>
</evidence>
<dbReference type="InterPro" id="IPR032675">
    <property type="entry name" value="LRR_dom_sf"/>
</dbReference>
<accession>A0AAJ6YC61</accession>
<dbReference type="GeneID" id="105359825"/>
<protein>
    <submittedName>
        <fullName evidence="8">Leucine-rich repeat and immunoglobulin-like domain-containing nogo receptor-interacting protein 3 isoform X1</fullName>
    </submittedName>
</protein>
<dbReference type="KEGG" id="csol:105359825"/>
<dbReference type="PROSITE" id="PS50835">
    <property type="entry name" value="IG_LIKE"/>
    <property type="match status" value="1"/>
</dbReference>
<dbReference type="PANTHER" id="PTHR24366">
    <property type="entry name" value="IG(IMMUNOGLOBULIN) AND LRR(LEUCINE RICH REPEAT) DOMAINS"/>
    <property type="match status" value="1"/>
</dbReference>
<dbReference type="InterPro" id="IPR036179">
    <property type="entry name" value="Ig-like_dom_sf"/>
</dbReference>
<keyword evidence="4" id="KW-1015">Disulfide bond</keyword>